<feature type="transmembrane region" description="Helical" evidence="10">
    <location>
        <begin position="216"/>
        <end position="235"/>
    </location>
</feature>
<dbReference type="Gene3D" id="1.20.81.30">
    <property type="entry name" value="Type II secretion system (T2SS), domain F"/>
    <property type="match status" value="2"/>
</dbReference>
<dbReference type="Proteomes" id="UP000702544">
    <property type="component" value="Unassembled WGS sequence"/>
</dbReference>
<dbReference type="GO" id="GO:0005886">
    <property type="term" value="C:plasma membrane"/>
    <property type="evidence" value="ECO:0007669"/>
    <property type="project" value="UniProtKB-SubCell"/>
</dbReference>
<keyword evidence="6 9" id="KW-0812">Transmembrane</keyword>
<feature type="transmembrane region" description="Helical" evidence="10">
    <location>
        <begin position="373"/>
        <end position="393"/>
    </location>
</feature>
<keyword evidence="5" id="KW-0997">Cell inner membrane</keyword>
<evidence type="ECO:0000256" key="1">
    <source>
        <dbReference type="ARBA" id="ARBA00004429"/>
    </source>
</evidence>
<keyword evidence="3 9" id="KW-0813">Transport</keyword>
<comment type="caution">
    <text evidence="12">The sequence shown here is derived from an EMBL/GenBank/DDBJ whole genome shotgun (WGS) entry which is preliminary data.</text>
</comment>
<gene>
    <name evidence="12" type="ORF">GWO12_14690</name>
</gene>
<dbReference type="PANTHER" id="PTHR30012:SF7">
    <property type="entry name" value="PROTEIN TRANSPORT PROTEIN HOFC HOMOLOG"/>
    <property type="match status" value="1"/>
</dbReference>
<evidence type="ECO:0000256" key="5">
    <source>
        <dbReference type="ARBA" id="ARBA00022519"/>
    </source>
</evidence>
<comment type="similarity">
    <text evidence="2 9">Belongs to the GSP F family.</text>
</comment>
<dbReference type="PRINTS" id="PR00812">
    <property type="entry name" value="BCTERIALGSPF"/>
</dbReference>
<comment type="subcellular location">
    <subcellularLocation>
        <location evidence="1">Cell inner membrane</location>
        <topology evidence="1">Multi-pass membrane protein</topology>
    </subcellularLocation>
    <subcellularLocation>
        <location evidence="9">Cell membrane</location>
        <topology evidence="9">Multi-pass membrane protein</topology>
    </subcellularLocation>
</comment>
<reference evidence="12 13" key="1">
    <citation type="submission" date="2020-01" db="EMBL/GenBank/DDBJ databases">
        <title>Genomes assembled from Gulf of Kutch pelagic sediment metagenomes.</title>
        <authorList>
            <person name="Chandrashekar M."/>
            <person name="Mahajan M.S."/>
            <person name="Dave K.J."/>
            <person name="Vatsa P."/>
            <person name="Nathani N.M."/>
        </authorList>
    </citation>
    <scope>NUCLEOTIDE SEQUENCE [LARGE SCALE GENOMIC DNA]</scope>
    <source>
        <strain evidence="12">KS3-K002</strain>
    </source>
</reference>
<protein>
    <submittedName>
        <fullName evidence="12">Type II secretion system F family protein</fullName>
    </submittedName>
</protein>
<proteinExistence type="inferred from homology"/>
<dbReference type="InterPro" id="IPR003004">
    <property type="entry name" value="GspF/PilC"/>
</dbReference>
<evidence type="ECO:0000256" key="10">
    <source>
        <dbReference type="SAM" id="Phobius"/>
    </source>
</evidence>
<evidence type="ECO:0000313" key="12">
    <source>
        <dbReference type="EMBL" id="NIR76339.1"/>
    </source>
</evidence>
<evidence type="ECO:0000259" key="11">
    <source>
        <dbReference type="Pfam" id="PF00482"/>
    </source>
</evidence>
<feature type="transmembrane region" description="Helical" evidence="10">
    <location>
        <begin position="168"/>
        <end position="196"/>
    </location>
</feature>
<dbReference type="InterPro" id="IPR001992">
    <property type="entry name" value="T2SS_GspF/T4SS_PilC_CS"/>
</dbReference>
<dbReference type="GO" id="GO:0015628">
    <property type="term" value="P:protein secretion by the type II secretion system"/>
    <property type="evidence" value="ECO:0007669"/>
    <property type="project" value="TreeGrafter"/>
</dbReference>
<dbReference type="Pfam" id="PF00482">
    <property type="entry name" value="T2SSF"/>
    <property type="match status" value="2"/>
</dbReference>
<evidence type="ECO:0000256" key="4">
    <source>
        <dbReference type="ARBA" id="ARBA00022475"/>
    </source>
</evidence>
<feature type="domain" description="Type II secretion system protein GspF" evidence="11">
    <location>
        <begin position="270"/>
        <end position="392"/>
    </location>
</feature>
<dbReference type="PANTHER" id="PTHR30012">
    <property type="entry name" value="GENERAL SECRETION PATHWAY PROTEIN"/>
    <property type="match status" value="1"/>
</dbReference>
<sequence length="402" mass="43997">MNGFSFRAHTIDGQIREGVIQAMTADDATRTLVQRRLVPEWVKPVKAARGPSFQFNRRVKNASLVLFARQFSTLIDAAVPMVQSLEVCQDLTEDRALRKALNQVIVDVQAGKDLAGAMREQPQAFSDIFVSMVEAGEQGGVLDTILGRLATYLEKSQKLVSRVKTAMVYPAIIIFVAVAALGVMLGFVVPTFVKMFESSNMTLPYPTQVLVNMSEFLKAYWVWIVGIFLGALLFLKQAYATRSGRLAIDSLLLRVPVLGDLLRKTAVARFSQSMSSLLTSGSNLIDAIIASSATAGNLVIEKAILRTRHAIEAGQGISRPLAESGVIPRLVSRMIEVGEQTGRLDEMFEKVAIFYEQEVDTAVERLMKALEPALIVVVGFILGGIVVALYMPIFEALTNVAK</sequence>
<dbReference type="InterPro" id="IPR042094">
    <property type="entry name" value="T2SS_GspF_sf"/>
</dbReference>
<evidence type="ECO:0000313" key="13">
    <source>
        <dbReference type="Proteomes" id="UP000702544"/>
    </source>
</evidence>
<organism evidence="12 13">
    <name type="scientific">Candidatus Kutchimonas denitrificans</name>
    <dbReference type="NCBI Taxonomy" id="3056748"/>
    <lineage>
        <taxon>Bacteria</taxon>
        <taxon>Pseudomonadati</taxon>
        <taxon>Gemmatimonadota</taxon>
        <taxon>Gemmatimonadia</taxon>
        <taxon>Candidatus Palauibacterales</taxon>
        <taxon>Candidatus Palauibacteraceae</taxon>
        <taxon>Candidatus Kutchimonas</taxon>
    </lineage>
</organism>
<keyword evidence="8 10" id="KW-0472">Membrane</keyword>
<dbReference type="PROSITE" id="PS00874">
    <property type="entry name" value="T2SP_F"/>
    <property type="match status" value="1"/>
</dbReference>
<evidence type="ECO:0000256" key="9">
    <source>
        <dbReference type="RuleBase" id="RU003923"/>
    </source>
</evidence>
<evidence type="ECO:0000256" key="8">
    <source>
        <dbReference type="ARBA" id="ARBA00023136"/>
    </source>
</evidence>
<evidence type="ECO:0000256" key="6">
    <source>
        <dbReference type="ARBA" id="ARBA00022692"/>
    </source>
</evidence>
<accession>A0AAE4ZAI5</accession>
<dbReference type="InterPro" id="IPR018076">
    <property type="entry name" value="T2SS_GspF_dom"/>
</dbReference>
<name>A0AAE4ZAI5_9BACT</name>
<evidence type="ECO:0000256" key="3">
    <source>
        <dbReference type="ARBA" id="ARBA00022448"/>
    </source>
</evidence>
<feature type="domain" description="Type II secretion system protein GspF" evidence="11">
    <location>
        <begin position="67"/>
        <end position="190"/>
    </location>
</feature>
<dbReference type="FunFam" id="1.20.81.30:FF:000001">
    <property type="entry name" value="Type II secretion system protein F"/>
    <property type="match status" value="1"/>
</dbReference>
<keyword evidence="4" id="KW-1003">Cell membrane</keyword>
<dbReference type="EMBL" id="JAACAK010000120">
    <property type="protein sequence ID" value="NIR76339.1"/>
    <property type="molecule type" value="Genomic_DNA"/>
</dbReference>
<evidence type="ECO:0000256" key="7">
    <source>
        <dbReference type="ARBA" id="ARBA00022989"/>
    </source>
</evidence>
<evidence type="ECO:0000256" key="2">
    <source>
        <dbReference type="ARBA" id="ARBA00005745"/>
    </source>
</evidence>
<keyword evidence="7 10" id="KW-1133">Transmembrane helix</keyword>
<dbReference type="AlphaFoldDB" id="A0AAE4ZAI5"/>